<feature type="domain" description="Fe2OG dioxygenase" evidence="7">
    <location>
        <begin position="221"/>
        <end position="331"/>
    </location>
</feature>
<keyword evidence="4" id="KW-0560">Oxidoreductase</keyword>
<dbReference type="InterPro" id="IPR027450">
    <property type="entry name" value="AlkB-like"/>
</dbReference>
<dbReference type="Pfam" id="PF13532">
    <property type="entry name" value="2OG-FeII_Oxy_2"/>
    <property type="match status" value="1"/>
</dbReference>
<gene>
    <name evidence="8" type="ORF">OSB04_un000782</name>
</gene>
<dbReference type="EMBL" id="JARYMX010000069">
    <property type="protein sequence ID" value="KAJ9536056.1"/>
    <property type="molecule type" value="Genomic_DNA"/>
</dbReference>
<protein>
    <recommendedName>
        <fullName evidence="7">Fe2OG dioxygenase domain-containing protein</fullName>
    </recommendedName>
</protein>
<keyword evidence="2 6" id="KW-0479">Metal-binding</keyword>
<dbReference type="InterPro" id="IPR004574">
    <property type="entry name" value="Alkb"/>
</dbReference>
<keyword evidence="9" id="KW-1185">Reference proteome</keyword>
<comment type="caution">
    <text evidence="8">The sequence shown here is derived from an EMBL/GenBank/DDBJ whole genome shotgun (WGS) entry which is preliminary data.</text>
</comment>
<evidence type="ECO:0000256" key="4">
    <source>
        <dbReference type="ARBA" id="ARBA00023002"/>
    </source>
</evidence>
<sequence>MRRTSLGRLPVRGELDRRGVDLNSILCPWCECEEESVVHAFFGSVKDASLHCSKEWRNGIPSFQPHTHFAKLMSSYPARDMLHKRKKFSLILPRDTKSILGVQKEVGTEAKSRYKILGPGMLLLKGHLSISEQVEVVKKCEKLGVGPGGFYEPYPGAAKLRRLLMCLGRNWQPETQYKERFRRNDGSEAPPIPDEFVRMVENILQASRSVIKSEYELPFMTPDVCLLNFYTDVGNLALHQDRSESPYSLRVGLPVISISFGDSGVFLYGFDRNIDKASSILLESGDVLVFGGKSRLIYHGVKSIIPNSAPLALLQQTMLRPGRLNLTFREY</sequence>
<dbReference type="InterPro" id="IPR005123">
    <property type="entry name" value="Oxoglu/Fe-dep_dioxygenase_dom"/>
</dbReference>
<evidence type="ECO:0000256" key="6">
    <source>
        <dbReference type="PIRSR" id="PIRSR604574-2"/>
    </source>
</evidence>
<dbReference type="GO" id="GO:0005737">
    <property type="term" value="C:cytoplasm"/>
    <property type="evidence" value="ECO:0007669"/>
    <property type="project" value="TreeGrafter"/>
</dbReference>
<name>A0AA38SHC3_9ASTR</name>
<accession>A0AA38SHC3</accession>
<dbReference type="PROSITE" id="PS51471">
    <property type="entry name" value="FE2OG_OXY"/>
    <property type="match status" value="1"/>
</dbReference>
<feature type="binding site" evidence="6">
    <location>
        <position position="241"/>
    </location>
    <ligand>
        <name>Fe cation</name>
        <dbReference type="ChEBI" id="CHEBI:24875"/>
        <note>catalytic</note>
    </ligand>
</feature>
<organism evidence="8 9">
    <name type="scientific">Centaurea solstitialis</name>
    <name type="common">yellow star-thistle</name>
    <dbReference type="NCBI Taxonomy" id="347529"/>
    <lineage>
        <taxon>Eukaryota</taxon>
        <taxon>Viridiplantae</taxon>
        <taxon>Streptophyta</taxon>
        <taxon>Embryophyta</taxon>
        <taxon>Tracheophyta</taxon>
        <taxon>Spermatophyta</taxon>
        <taxon>Magnoliopsida</taxon>
        <taxon>eudicotyledons</taxon>
        <taxon>Gunneridae</taxon>
        <taxon>Pentapetalae</taxon>
        <taxon>asterids</taxon>
        <taxon>campanulids</taxon>
        <taxon>Asterales</taxon>
        <taxon>Asteraceae</taxon>
        <taxon>Carduoideae</taxon>
        <taxon>Cardueae</taxon>
        <taxon>Centaureinae</taxon>
        <taxon>Centaurea</taxon>
    </lineage>
</organism>
<evidence type="ECO:0000256" key="5">
    <source>
        <dbReference type="ARBA" id="ARBA00023004"/>
    </source>
</evidence>
<dbReference type="SUPFAM" id="SSF51197">
    <property type="entry name" value="Clavaminate synthase-like"/>
    <property type="match status" value="1"/>
</dbReference>
<comment type="cofactor">
    <cofactor evidence="6">
        <name>Fe(2+)</name>
        <dbReference type="ChEBI" id="CHEBI:29033"/>
    </cofactor>
    <text evidence="6">Binds 1 Fe(2+) ion per subunit.</text>
</comment>
<dbReference type="Gene3D" id="2.60.120.590">
    <property type="entry name" value="Alpha-ketoglutarate-dependent dioxygenase AlkB-like"/>
    <property type="match status" value="1"/>
</dbReference>
<dbReference type="GO" id="GO:0035513">
    <property type="term" value="P:oxidative RNA demethylation"/>
    <property type="evidence" value="ECO:0007669"/>
    <property type="project" value="TreeGrafter"/>
</dbReference>
<dbReference type="InterPro" id="IPR037151">
    <property type="entry name" value="AlkB-like_sf"/>
</dbReference>
<keyword evidence="3" id="KW-0223">Dioxygenase</keyword>
<evidence type="ECO:0000256" key="1">
    <source>
        <dbReference type="ARBA" id="ARBA00007879"/>
    </source>
</evidence>
<evidence type="ECO:0000256" key="2">
    <source>
        <dbReference type="ARBA" id="ARBA00022723"/>
    </source>
</evidence>
<dbReference type="AlphaFoldDB" id="A0AA38SHC3"/>
<comment type="similarity">
    <text evidence="1">Belongs to the alkB family.</text>
</comment>
<dbReference type="GO" id="GO:0035516">
    <property type="term" value="F:broad specificity oxidative DNA demethylase activity"/>
    <property type="evidence" value="ECO:0007669"/>
    <property type="project" value="TreeGrafter"/>
</dbReference>
<dbReference type="GO" id="GO:0008198">
    <property type="term" value="F:ferrous iron binding"/>
    <property type="evidence" value="ECO:0007669"/>
    <property type="project" value="TreeGrafter"/>
</dbReference>
<evidence type="ECO:0000313" key="8">
    <source>
        <dbReference type="EMBL" id="KAJ9536056.1"/>
    </source>
</evidence>
<evidence type="ECO:0000259" key="7">
    <source>
        <dbReference type="PROSITE" id="PS51471"/>
    </source>
</evidence>
<dbReference type="Proteomes" id="UP001172457">
    <property type="component" value="Unassembled WGS sequence"/>
</dbReference>
<dbReference type="PANTHER" id="PTHR16557:SF10">
    <property type="entry name" value="2-OXOGLUTARATE-DEPENDENT DIOXYGENASE FAMILY PROTEIN"/>
    <property type="match status" value="1"/>
</dbReference>
<reference evidence="8" key="1">
    <citation type="submission" date="2023-03" db="EMBL/GenBank/DDBJ databases">
        <title>Chromosome-scale reference genome and RAD-based genetic map of yellow starthistle (Centaurea solstitialis) reveal putative structural variation and QTLs associated with invader traits.</title>
        <authorList>
            <person name="Reatini B."/>
            <person name="Cang F.A."/>
            <person name="Jiang Q."/>
            <person name="Mckibben M.T.W."/>
            <person name="Barker M.S."/>
            <person name="Rieseberg L.H."/>
            <person name="Dlugosch K.M."/>
        </authorList>
    </citation>
    <scope>NUCLEOTIDE SEQUENCE</scope>
    <source>
        <strain evidence="8">CAN-66</strain>
        <tissue evidence="8">Leaf</tissue>
    </source>
</reference>
<feature type="binding site" evidence="6">
    <location>
        <position position="239"/>
    </location>
    <ligand>
        <name>Fe cation</name>
        <dbReference type="ChEBI" id="CHEBI:24875"/>
        <note>catalytic</note>
    </ligand>
</feature>
<proteinExistence type="inferred from homology"/>
<keyword evidence="5 6" id="KW-0408">Iron</keyword>
<evidence type="ECO:0000313" key="9">
    <source>
        <dbReference type="Proteomes" id="UP001172457"/>
    </source>
</evidence>
<evidence type="ECO:0000256" key="3">
    <source>
        <dbReference type="ARBA" id="ARBA00022964"/>
    </source>
</evidence>
<dbReference type="PANTHER" id="PTHR16557">
    <property type="entry name" value="ALKYLATED DNA REPAIR PROTEIN ALKB-RELATED"/>
    <property type="match status" value="1"/>
</dbReference>
<dbReference type="GO" id="GO:0035515">
    <property type="term" value="F:oxidative RNA demethylase activity"/>
    <property type="evidence" value="ECO:0007669"/>
    <property type="project" value="TreeGrafter"/>
</dbReference>
<feature type="binding site" evidence="6">
    <location>
        <position position="299"/>
    </location>
    <ligand>
        <name>Fe cation</name>
        <dbReference type="ChEBI" id="CHEBI:24875"/>
        <note>catalytic</note>
    </ligand>
</feature>